<dbReference type="eggNOG" id="ENOG5032D3V">
    <property type="taxonomic scope" value="Bacteria"/>
</dbReference>
<sequence length="147" mass="16146" precursor="true">MRYKALLTRALAAAVLLLAMASSVHAAELPAQFSQPPEKLADAFLRDLAAHVALTPQEKAAMRPILIEQIKKRQDLARTRLAANPGMVGMVALRLDLRSLAGETDARLAGVLPPEKMTRVRVYREERLKAARARVQMARHGGQGETF</sequence>
<name>E1K2M7_SOLFR</name>
<dbReference type="EMBL" id="AECZ01000065">
    <property type="protein sequence ID" value="EFL49128.1"/>
    <property type="molecule type" value="Genomic_DNA"/>
</dbReference>
<comment type="caution">
    <text evidence="2">The sequence shown here is derived from an EMBL/GenBank/DDBJ whole genome shotgun (WGS) entry which is preliminary data.</text>
</comment>
<dbReference type="AlphaFoldDB" id="E1K2M7"/>
<accession>E1K2M7</accession>
<reference evidence="2 3" key="1">
    <citation type="submission" date="2010-08" db="EMBL/GenBank/DDBJ databases">
        <title>The draft genome of Desulfovibrio fructosovorans JJ.</title>
        <authorList>
            <consortium name="US DOE Joint Genome Institute (JGI-PGF)"/>
            <person name="Lucas S."/>
            <person name="Copeland A."/>
            <person name="Lapidus A."/>
            <person name="Cheng J.-F."/>
            <person name="Bruce D."/>
            <person name="Goodwin L."/>
            <person name="Pitluck S."/>
            <person name="Land M.L."/>
            <person name="Hauser L."/>
            <person name="Chang Y.-J."/>
            <person name="Jeffries C."/>
            <person name="Wall J.D."/>
            <person name="Stahl D.A."/>
            <person name="Arkin A.P."/>
            <person name="Dehal P."/>
            <person name="Stolyar S.M."/>
            <person name="Hazen T.C."/>
            <person name="Woyke T.J."/>
        </authorList>
    </citation>
    <scope>NUCLEOTIDE SEQUENCE [LARGE SCALE GENOMIC DNA]</scope>
    <source>
        <strain evidence="2 3">JJ</strain>
    </source>
</reference>
<dbReference type="RefSeq" id="WP_005997207.1">
    <property type="nucleotide sequence ID" value="NZ_AECZ01000065.1"/>
</dbReference>
<evidence type="ECO:0000256" key="1">
    <source>
        <dbReference type="SAM" id="SignalP"/>
    </source>
</evidence>
<evidence type="ECO:0000313" key="3">
    <source>
        <dbReference type="Proteomes" id="UP000006250"/>
    </source>
</evidence>
<evidence type="ECO:0000313" key="2">
    <source>
        <dbReference type="EMBL" id="EFL49128.1"/>
    </source>
</evidence>
<protein>
    <submittedName>
        <fullName evidence="2">Putative secreted protein</fullName>
    </submittedName>
</protein>
<proteinExistence type="predicted"/>
<organism evidence="2 3">
    <name type="scientific">Solidesulfovibrio fructosivorans JJ]</name>
    <dbReference type="NCBI Taxonomy" id="596151"/>
    <lineage>
        <taxon>Bacteria</taxon>
        <taxon>Pseudomonadati</taxon>
        <taxon>Thermodesulfobacteriota</taxon>
        <taxon>Desulfovibrionia</taxon>
        <taxon>Desulfovibrionales</taxon>
        <taxon>Desulfovibrionaceae</taxon>
        <taxon>Solidesulfovibrio</taxon>
    </lineage>
</organism>
<keyword evidence="3" id="KW-1185">Reference proteome</keyword>
<dbReference type="Proteomes" id="UP000006250">
    <property type="component" value="Unassembled WGS sequence"/>
</dbReference>
<keyword evidence="1" id="KW-0732">Signal</keyword>
<feature type="signal peptide" evidence="1">
    <location>
        <begin position="1"/>
        <end position="26"/>
    </location>
</feature>
<gene>
    <name evidence="2" type="ORF">DesfrDRAFT_4127</name>
</gene>
<feature type="chain" id="PRO_5003148134" evidence="1">
    <location>
        <begin position="27"/>
        <end position="147"/>
    </location>
</feature>